<dbReference type="RefSeq" id="WP_094923020.1">
    <property type="nucleotide sequence ID" value="NZ_NPIA01000002.1"/>
</dbReference>
<sequence length="222" mass="25310">MKKATFTTLSAALIFGGLVGCNTNEQGVENRYDNTTRPIGYYTNDDTDTDFDYNNGRGMDQGPLSDMFDIDNNDRRNVPFINTRRNNARDNIRDRGMVGTYDYDRGYARNGTIADRIDQRIEAMPNVEDVNTVVYNNTVIVAIDTNDRNDKDVEAKVRNAIRGLAAGKEVRIVTDENMFRRIGTIHDGLRNGDRIDNFQSDLNEMMEDMGDAMREPFDNDNY</sequence>
<dbReference type="InterPro" id="IPR019076">
    <property type="entry name" value="Spore_lipoprot_YhcN/YlaJ-like"/>
</dbReference>
<dbReference type="Pfam" id="PF09580">
    <property type="entry name" value="Spore_YhcN_YlaJ"/>
    <property type="match status" value="1"/>
</dbReference>
<reference evidence="1 2" key="2">
    <citation type="submission" date="2017-09" db="EMBL/GenBank/DDBJ databases">
        <title>Bacillus patelloidae sp. nov., isolated from the intestinal tract of a marine limpet.</title>
        <authorList>
            <person name="Liu R."/>
            <person name="Dong C."/>
            <person name="Shao Z."/>
        </authorList>
    </citation>
    <scope>NUCLEOTIDE SEQUENCE [LARGE SCALE GENOMIC DNA]</scope>
    <source>
        <strain evidence="1 2">SA5d-4</strain>
    </source>
</reference>
<protein>
    <recommendedName>
        <fullName evidence="3">Spore cortex protein CoxA</fullName>
    </recommendedName>
</protein>
<comment type="caution">
    <text evidence="1">The sequence shown here is derived from an EMBL/GenBank/DDBJ whole genome shotgun (WGS) entry which is preliminary data.</text>
</comment>
<dbReference type="EMBL" id="NPIA01000002">
    <property type="protein sequence ID" value="OZM57840.1"/>
    <property type="molecule type" value="Genomic_DNA"/>
</dbReference>
<evidence type="ECO:0008006" key="3">
    <source>
        <dbReference type="Google" id="ProtNLM"/>
    </source>
</evidence>
<dbReference type="PROSITE" id="PS51257">
    <property type="entry name" value="PROKAR_LIPOPROTEIN"/>
    <property type="match status" value="1"/>
</dbReference>
<organism evidence="1 2">
    <name type="scientific">Lottiidibacillus patelloidae</name>
    <dbReference type="NCBI Taxonomy" id="2670334"/>
    <lineage>
        <taxon>Bacteria</taxon>
        <taxon>Bacillati</taxon>
        <taxon>Bacillota</taxon>
        <taxon>Bacilli</taxon>
        <taxon>Bacillales</taxon>
        <taxon>Bacillaceae</taxon>
        <taxon>Lottiidibacillus</taxon>
    </lineage>
</organism>
<dbReference type="Proteomes" id="UP000217083">
    <property type="component" value="Unassembled WGS sequence"/>
</dbReference>
<evidence type="ECO:0000313" key="2">
    <source>
        <dbReference type="Proteomes" id="UP000217083"/>
    </source>
</evidence>
<proteinExistence type="predicted"/>
<dbReference type="AlphaFoldDB" id="A0A263BVW3"/>
<keyword evidence="2" id="KW-1185">Reference proteome</keyword>
<accession>A0A263BVW3</accession>
<name>A0A263BVW3_9BACI</name>
<evidence type="ECO:0000313" key="1">
    <source>
        <dbReference type="EMBL" id="OZM57840.1"/>
    </source>
</evidence>
<gene>
    <name evidence="1" type="ORF">CIB95_05640</name>
</gene>
<reference evidence="2" key="1">
    <citation type="submission" date="2017-08" db="EMBL/GenBank/DDBJ databases">
        <authorList>
            <person name="Huang Z."/>
        </authorList>
    </citation>
    <scope>NUCLEOTIDE SEQUENCE [LARGE SCALE GENOMIC DNA]</scope>
    <source>
        <strain evidence="2">SA5d-4</strain>
    </source>
</reference>